<evidence type="ECO:0000256" key="12">
    <source>
        <dbReference type="ARBA" id="ARBA00025324"/>
    </source>
</evidence>
<organism evidence="14 15">
    <name type="scientific">Aeromicrobium senzhongii</name>
    <dbReference type="NCBI Taxonomy" id="2663859"/>
    <lineage>
        <taxon>Bacteria</taxon>
        <taxon>Bacillati</taxon>
        <taxon>Actinomycetota</taxon>
        <taxon>Actinomycetes</taxon>
        <taxon>Propionibacteriales</taxon>
        <taxon>Nocardioidaceae</taxon>
        <taxon>Aeromicrobium</taxon>
    </lineage>
</organism>
<keyword evidence="5" id="KW-0732">Signal</keyword>
<dbReference type="InterPro" id="IPR044021">
    <property type="entry name" value="CrtO"/>
</dbReference>
<evidence type="ECO:0000256" key="1">
    <source>
        <dbReference type="ARBA" id="ARBA00004162"/>
    </source>
</evidence>
<feature type="transmembrane region" description="Helical" evidence="13">
    <location>
        <begin position="124"/>
        <end position="143"/>
    </location>
</feature>
<evidence type="ECO:0000256" key="8">
    <source>
        <dbReference type="ARBA" id="ARBA00023315"/>
    </source>
</evidence>
<evidence type="ECO:0000313" key="15">
    <source>
        <dbReference type="Proteomes" id="UP000620591"/>
    </source>
</evidence>
<comment type="similarity">
    <text evidence="10">Belongs to the acyltransferase CrtO family.</text>
</comment>
<dbReference type="GO" id="GO:0005886">
    <property type="term" value="C:plasma membrane"/>
    <property type="evidence" value="ECO:0007669"/>
    <property type="project" value="UniProtKB-SubCell"/>
</dbReference>
<comment type="subcellular location">
    <subcellularLocation>
        <location evidence="1">Cell membrane</location>
        <topology evidence="1">Single-pass membrane protein</topology>
    </subcellularLocation>
</comment>
<dbReference type="AlphaFoldDB" id="A0A8I0ESH0"/>
<evidence type="ECO:0000256" key="9">
    <source>
        <dbReference type="ARBA" id="ARBA00023588"/>
    </source>
</evidence>
<dbReference type="RefSeq" id="WP_187768510.1">
    <property type="nucleotide sequence ID" value="NZ_JACTVM010000001.1"/>
</dbReference>
<evidence type="ECO:0000256" key="13">
    <source>
        <dbReference type="SAM" id="Phobius"/>
    </source>
</evidence>
<feature type="transmembrane region" description="Helical" evidence="13">
    <location>
        <begin position="42"/>
        <end position="64"/>
    </location>
</feature>
<dbReference type="Proteomes" id="UP000620591">
    <property type="component" value="Unassembled WGS sequence"/>
</dbReference>
<comment type="pathway">
    <text evidence="9">Carotenoid biosynthesis; staphyloxanthin biosynthesis; staphyloxanthin from farnesyl diphosphate: step 5/5.</text>
</comment>
<evidence type="ECO:0000256" key="6">
    <source>
        <dbReference type="ARBA" id="ARBA00022989"/>
    </source>
</evidence>
<keyword evidence="2" id="KW-1003">Cell membrane</keyword>
<keyword evidence="4 13" id="KW-0812">Transmembrane</keyword>
<evidence type="ECO:0000256" key="10">
    <source>
        <dbReference type="ARBA" id="ARBA00023603"/>
    </source>
</evidence>
<gene>
    <name evidence="14" type="ORF">IBG24_02560</name>
</gene>
<evidence type="ECO:0000256" key="11">
    <source>
        <dbReference type="ARBA" id="ARBA00023667"/>
    </source>
</evidence>
<keyword evidence="8" id="KW-0012">Acyltransferase</keyword>
<dbReference type="EMBL" id="JACTVM010000001">
    <property type="protein sequence ID" value="MBC9225194.1"/>
    <property type="molecule type" value="Genomic_DNA"/>
</dbReference>
<evidence type="ECO:0000256" key="7">
    <source>
        <dbReference type="ARBA" id="ARBA00023136"/>
    </source>
</evidence>
<reference evidence="14" key="1">
    <citation type="submission" date="2020-09" db="EMBL/GenBank/DDBJ databases">
        <title>Novel species in genus Aeromicrobium.</title>
        <authorList>
            <person name="Zhang G."/>
        </authorList>
    </citation>
    <scope>NUCLEOTIDE SEQUENCE</scope>
    <source>
        <strain evidence="14">Zg-636</strain>
    </source>
</reference>
<feature type="transmembrane region" description="Helical" evidence="13">
    <location>
        <begin position="149"/>
        <end position="168"/>
    </location>
</feature>
<dbReference type="GO" id="GO:0016746">
    <property type="term" value="F:acyltransferase activity"/>
    <property type="evidence" value="ECO:0007669"/>
    <property type="project" value="UniProtKB-KW"/>
</dbReference>
<feature type="transmembrane region" description="Helical" evidence="13">
    <location>
        <begin position="12"/>
        <end position="36"/>
    </location>
</feature>
<comment type="caution">
    <text evidence="14">The sequence shown here is derived from an EMBL/GenBank/DDBJ whole genome shotgun (WGS) entry which is preliminary data.</text>
</comment>
<name>A0A8I0ESH0_9ACTN</name>
<protein>
    <recommendedName>
        <fullName evidence="11">Glycosyl-4,4'-diaponeurosporenoate acyltransferase</fullName>
    </recommendedName>
</protein>
<evidence type="ECO:0000256" key="2">
    <source>
        <dbReference type="ARBA" id="ARBA00022475"/>
    </source>
</evidence>
<sequence>MRSRGEGTSETAAQPGVAAAIGTIVAAGLAVTGWRFIGPDHIVYAVVVQGGFTFLGLLAGPLFVDTARRRYAVSSAEPRIHALLGADALRRLLGRIGWNSVIDSLREHGEGHTRRTRLLRGTELSETGHIIAGVATLLLAAAAVGTAHVAGAVQIILVGLPLHAYPIMIQRIVRHRLRHPHHR</sequence>
<accession>A0A8I0ESH0</accession>
<dbReference type="Pfam" id="PF18927">
    <property type="entry name" value="CrtO"/>
    <property type="match status" value="1"/>
</dbReference>
<proteinExistence type="inferred from homology"/>
<dbReference type="UniPathway" id="UPA00029">
    <property type="reaction ID" value="UER00560"/>
</dbReference>
<evidence type="ECO:0000313" key="14">
    <source>
        <dbReference type="EMBL" id="MBC9225194.1"/>
    </source>
</evidence>
<evidence type="ECO:0000256" key="5">
    <source>
        <dbReference type="ARBA" id="ARBA00022729"/>
    </source>
</evidence>
<evidence type="ECO:0000256" key="3">
    <source>
        <dbReference type="ARBA" id="ARBA00022679"/>
    </source>
</evidence>
<comment type="function">
    <text evidence="12">Catalyzes the acylation of glycosyl-4,4'-diaponeurosporenoate, i.e. the esterification of glucose at the C6'' position with the carboxyl group of the C(15) fatty acid 12-methyltetradecanoic acid, to yield staphyloxanthin. This is the last step in the biosynthesis of this orange pigment, present in most staphylococci strains.</text>
</comment>
<evidence type="ECO:0000256" key="4">
    <source>
        <dbReference type="ARBA" id="ARBA00022692"/>
    </source>
</evidence>
<keyword evidence="7 13" id="KW-0472">Membrane</keyword>
<keyword evidence="3" id="KW-0808">Transferase</keyword>
<keyword evidence="6 13" id="KW-1133">Transmembrane helix</keyword>